<keyword evidence="3" id="KW-1185">Reference proteome</keyword>
<evidence type="ECO:0000313" key="3">
    <source>
        <dbReference type="Proteomes" id="UP001189429"/>
    </source>
</evidence>
<feature type="non-terminal residue" evidence="2">
    <location>
        <position position="1"/>
    </location>
</feature>
<protein>
    <submittedName>
        <fullName evidence="2">Uncharacterized protein</fullName>
    </submittedName>
</protein>
<feature type="region of interest" description="Disordered" evidence="1">
    <location>
        <begin position="1"/>
        <end position="136"/>
    </location>
</feature>
<evidence type="ECO:0000313" key="2">
    <source>
        <dbReference type="EMBL" id="CAK0790222.1"/>
    </source>
</evidence>
<feature type="region of interest" description="Disordered" evidence="1">
    <location>
        <begin position="168"/>
        <end position="211"/>
    </location>
</feature>
<proteinExistence type="predicted"/>
<dbReference type="EMBL" id="CAUYUJ010000380">
    <property type="protein sequence ID" value="CAK0790222.1"/>
    <property type="molecule type" value="Genomic_DNA"/>
</dbReference>
<feature type="compositionally biased region" description="Low complexity" evidence="1">
    <location>
        <begin position="66"/>
        <end position="81"/>
    </location>
</feature>
<sequence>PRCLAAPPTPSPAMRSACKVKGDPSLDCARPCRQQRGRPPNLKRRGAASLRPRGAPGEAHRDGTDDVVAAAAGARPATAPRAVRRASRAGGDGARRGRRIRETTAQWTQVVRRLPKRAPEASRAPAAPLAQEGQGEALARARLAAASLLKKLGVQCASRGGSGPIGIGLGQDPQGYSNQYQGLKTAPGRRHRGRPSWSECLRDARRQGAAA</sequence>
<organism evidence="2 3">
    <name type="scientific">Prorocentrum cordatum</name>
    <dbReference type="NCBI Taxonomy" id="2364126"/>
    <lineage>
        <taxon>Eukaryota</taxon>
        <taxon>Sar</taxon>
        <taxon>Alveolata</taxon>
        <taxon>Dinophyceae</taxon>
        <taxon>Prorocentrales</taxon>
        <taxon>Prorocentraceae</taxon>
        <taxon>Prorocentrum</taxon>
    </lineage>
</organism>
<gene>
    <name evidence="2" type="ORF">PCOR1329_LOCUS1553</name>
</gene>
<evidence type="ECO:0000256" key="1">
    <source>
        <dbReference type="SAM" id="MobiDB-lite"/>
    </source>
</evidence>
<dbReference type="Proteomes" id="UP001189429">
    <property type="component" value="Unassembled WGS sequence"/>
</dbReference>
<feature type="compositionally biased region" description="Basic and acidic residues" evidence="1">
    <location>
        <begin position="200"/>
        <end position="211"/>
    </location>
</feature>
<feature type="compositionally biased region" description="Low complexity" evidence="1">
    <location>
        <begin position="121"/>
        <end position="130"/>
    </location>
</feature>
<comment type="caution">
    <text evidence="2">The sequence shown here is derived from an EMBL/GenBank/DDBJ whole genome shotgun (WGS) entry which is preliminary data.</text>
</comment>
<name>A0ABN9PC04_9DINO</name>
<feature type="compositionally biased region" description="Basic residues" evidence="1">
    <location>
        <begin position="33"/>
        <end position="46"/>
    </location>
</feature>
<accession>A0ABN9PC04</accession>
<reference evidence="2" key="1">
    <citation type="submission" date="2023-10" db="EMBL/GenBank/DDBJ databases">
        <authorList>
            <person name="Chen Y."/>
            <person name="Shah S."/>
            <person name="Dougan E. K."/>
            <person name="Thang M."/>
            <person name="Chan C."/>
        </authorList>
    </citation>
    <scope>NUCLEOTIDE SEQUENCE [LARGE SCALE GENOMIC DNA]</scope>
</reference>